<dbReference type="AlphaFoldDB" id="A0A6A6NGU6"/>
<evidence type="ECO:0000313" key="2">
    <source>
        <dbReference type="EMBL" id="KAF2324335.1"/>
    </source>
</evidence>
<gene>
    <name evidence="2" type="ORF">GH714_012652</name>
</gene>
<accession>A0A6A6NGU6</accession>
<protein>
    <submittedName>
        <fullName evidence="2">Uncharacterized protein</fullName>
    </submittedName>
</protein>
<reference evidence="2 3" key="1">
    <citation type="journal article" date="2020" name="Mol. Plant">
        <title>The Chromosome-Based Rubber Tree Genome Provides New Insights into Spurge Genome Evolution and Rubber Biosynthesis.</title>
        <authorList>
            <person name="Liu J."/>
            <person name="Shi C."/>
            <person name="Shi C.C."/>
            <person name="Li W."/>
            <person name="Zhang Q.J."/>
            <person name="Zhang Y."/>
            <person name="Li K."/>
            <person name="Lu H.F."/>
            <person name="Shi C."/>
            <person name="Zhu S.T."/>
            <person name="Xiao Z.Y."/>
            <person name="Nan H."/>
            <person name="Yue Y."/>
            <person name="Zhu X.G."/>
            <person name="Wu Y."/>
            <person name="Hong X.N."/>
            <person name="Fan G.Y."/>
            <person name="Tong Y."/>
            <person name="Zhang D."/>
            <person name="Mao C.L."/>
            <person name="Liu Y.L."/>
            <person name="Hao S.J."/>
            <person name="Liu W.Q."/>
            <person name="Lv M.Q."/>
            <person name="Zhang H.B."/>
            <person name="Liu Y."/>
            <person name="Hu-Tang G.R."/>
            <person name="Wang J.P."/>
            <person name="Wang J.H."/>
            <person name="Sun Y.H."/>
            <person name="Ni S.B."/>
            <person name="Chen W.B."/>
            <person name="Zhang X.C."/>
            <person name="Jiao Y.N."/>
            <person name="Eichler E.E."/>
            <person name="Li G.H."/>
            <person name="Liu X."/>
            <person name="Gao L.Z."/>
        </authorList>
    </citation>
    <scope>NUCLEOTIDE SEQUENCE [LARGE SCALE GENOMIC DNA]</scope>
    <source>
        <strain evidence="3">cv. GT1</strain>
        <tissue evidence="2">Leaf</tissue>
    </source>
</reference>
<proteinExistence type="predicted"/>
<evidence type="ECO:0000256" key="1">
    <source>
        <dbReference type="SAM" id="MobiDB-lite"/>
    </source>
</evidence>
<dbReference type="PANTHER" id="PTHR47052">
    <property type="entry name" value="CONSERVED SERINE PROLINE-RICH PROTEIN (AFU_ORTHOLOGUE AFUA_2G01790)"/>
    <property type="match status" value="1"/>
</dbReference>
<organism evidence="2 3">
    <name type="scientific">Hevea brasiliensis</name>
    <name type="common">Para rubber tree</name>
    <name type="synonym">Siphonia brasiliensis</name>
    <dbReference type="NCBI Taxonomy" id="3981"/>
    <lineage>
        <taxon>Eukaryota</taxon>
        <taxon>Viridiplantae</taxon>
        <taxon>Streptophyta</taxon>
        <taxon>Embryophyta</taxon>
        <taxon>Tracheophyta</taxon>
        <taxon>Spermatophyta</taxon>
        <taxon>Magnoliopsida</taxon>
        <taxon>eudicotyledons</taxon>
        <taxon>Gunneridae</taxon>
        <taxon>Pentapetalae</taxon>
        <taxon>rosids</taxon>
        <taxon>fabids</taxon>
        <taxon>Malpighiales</taxon>
        <taxon>Euphorbiaceae</taxon>
        <taxon>Crotonoideae</taxon>
        <taxon>Micrandreae</taxon>
        <taxon>Hevea</taxon>
    </lineage>
</organism>
<dbReference type="InterPro" id="IPR052981">
    <property type="entry name" value="Ingression_C2_domain"/>
</dbReference>
<sequence length="261" mass="28251">MPTSYYSELGRHGSSGQGGMSPFETVYGRPPPNLLKFLPGETKVEAVAQTLLDRDEILRQLQYNLARAQQRMVKAANKHRKDVEFQPHLSADEHIGTGRIQLQKALSQGYDDASWPLQSKSGRHSGEVRLILHNSNASNQHKSKLATSGPQYAAQQGAMSQVLPYDQLPPAPAAHYPATTFYSISSPYTGYPPNPATYLPSTYLATPPTGYPPQPCPPAGYPPNIPASSTSLNVHPPAGVYPPPPSSSGILPTTSILILMR</sequence>
<dbReference type="PANTHER" id="PTHR47052:SF5">
    <property type="entry name" value="EXTENSIN-LIKE"/>
    <property type="match status" value="1"/>
</dbReference>
<feature type="region of interest" description="Disordered" evidence="1">
    <location>
        <begin position="1"/>
        <end position="23"/>
    </location>
</feature>
<dbReference type="EMBL" id="JAAGAX010000001">
    <property type="protein sequence ID" value="KAF2324335.1"/>
    <property type="molecule type" value="Genomic_DNA"/>
</dbReference>
<comment type="caution">
    <text evidence="2">The sequence shown here is derived from an EMBL/GenBank/DDBJ whole genome shotgun (WGS) entry which is preliminary data.</text>
</comment>
<evidence type="ECO:0000313" key="3">
    <source>
        <dbReference type="Proteomes" id="UP000467840"/>
    </source>
</evidence>
<name>A0A6A6NGU6_HEVBR</name>
<keyword evidence="3" id="KW-1185">Reference proteome</keyword>
<dbReference type="Proteomes" id="UP000467840">
    <property type="component" value="Chromosome 5"/>
</dbReference>